<reference evidence="5 6" key="1">
    <citation type="submission" date="2015-09" db="EMBL/GenBank/DDBJ databases">
        <authorList>
            <person name="Jackson K.R."/>
            <person name="Lunt B.L."/>
            <person name="Fisher J.N.B."/>
            <person name="Gardner A.V."/>
            <person name="Bailey M.E."/>
            <person name="Deus L.M."/>
            <person name="Earl A.S."/>
            <person name="Gibby P.D."/>
            <person name="Hartmann K.A."/>
            <person name="Liu J.E."/>
            <person name="Manci A.M."/>
            <person name="Nielsen D.A."/>
            <person name="Solomon M.B."/>
            <person name="Breakwell D.P."/>
            <person name="Burnett S.H."/>
            <person name="Grose J.H."/>
        </authorList>
    </citation>
    <scope>NUCLEOTIDE SEQUENCE [LARGE SCALE GENOMIC DNA]</scope>
    <source>
        <strain evidence="5 6">16</strain>
    </source>
</reference>
<dbReference type="InterPro" id="IPR029044">
    <property type="entry name" value="Nucleotide-diphossugar_trans"/>
</dbReference>
<dbReference type="GO" id="GO:0005737">
    <property type="term" value="C:cytoplasm"/>
    <property type="evidence" value="ECO:0007669"/>
    <property type="project" value="TreeGrafter"/>
</dbReference>
<keyword evidence="2" id="KW-0812">Transmembrane</keyword>
<dbReference type="Proteomes" id="UP000048984">
    <property type="component" value="Unassembled WGS sequence"/>
</dbReference>
<organism evidence="5 6">
    <name type="scientific">Prosthecodimorpha hirschii</name>
    <dbReference type="NCBI Taxonomy" id="665126"/>
    <lineage>
        <taxon>Bacteria</taxon>
        <taxon>Pseudomonadati</taxon>
        <taxon>Pseudomonadota</taxon>
        <taxon>Alphaproteobacteria</taxon>
        <taxon>Hyphomicrobiales</taxon>
        <taxon>Ancalomicrobiaceae</taxon>
        <taxon>Prosthecodimorpha</taxon>
    </lineage>
</organism>
<dbReference type="STRING" id="665126.ABB55_13820"/>
<evidence type="ECO:0008006" key="7">
    <source>
        <dbReference type="Google" id="ProtNLM"/>
    </source>
</evidence>
<protein>
    <recommendedName>
        <fullName evidence="7">Glycosyl transferase family 2</fullName>
    </recommendedName>
</protein>
<evidence type="ECO:0000256" key="4">
    <source>
        <dbReference type="SAM" id="MobiDB-lite"/>
    </source>
</evidence>
<sequence length="337" mass="37321">MTDVTLVACAKNEGPYLLEWIAYHRRLGFKEIVVYDNGSTDGSARLLAGLAALGVITFRRQPDRPRRGPQFYAYTDAVRCCRTEWVMFLDLDEYLVLERVSTLPELLRRFDDEVSQVGFNWRVFGSSGRKEPGEGLIIERFLSASLPQQPVNAHLKSVTRCDRIALVNVHAAFLSEGIAVHPDETPVQFGKVHGISQEIRPAAGRVHHYAVKSEAEFLGKIARGRGTIAAGQPQKKRGNPAQLFKSLDLNDLHCPDLLAVAPAIRADMAELAARLEAAEASPLFRLSRALRQRWSGIGQRLRVPTARIAMKPGEQLRPSSEAAGKIGPFGRGRRKAP</sequence>
<dbReference type="GO" id="GO:0016020">
    <property type="term" value="C:membrane"/>
    <property type="evidence" value="ECO:0007669"/>
    <property type="project" value="UniProtKB-SubCell"/>
</dbReference>
<comment type="subcellular location">
    <subcellularLocation>
        <location evidence="1">Membrane</location>
        <topology evidence="1">Single-pass membrane protein</topology>
    </subcellularLocation>
</comment>
<dbReference type="Pfam" id="PF13704">
    <property type="entry name" value="Glyco_tranf_2_4"/>
    <property type="match status" value="1"/>
</dbReference>
<dbReference type="GO" id="GO:0016757">
    <property type="term" value="F:glycosyltransferase activity"/>
    <property type="evidence" value="ECO:0007669"/>
    <property type="project" value="TreeGrafter"/>
</dbReference>
<accession>A0A0P6VKI1</accession>
<dbReference type="EMBL" id="LJYW01000001">
    <property type="protein sequence ID" value="KPL53159.1"/>
    <property type="molecule type" value="Genomic_DNA"/>
</dbReference>
<dbReference type="PANTHER" id="PTHR21461">
    <property type="entry name" value="GLYCOSYLTRANSFERASE FAMILY 92 PROTEIN"/>
    <property type="match status" value="1"/>
</dbReference>
<keyword evidence="3" id="KW-1133">Transmembrane helix</keyword>
<keyword evidence="6" id="KW-1185">Reference proteome</keyword>
<evidence type="ECO:0000256" key="2">
    <source>
        <dbReference type="ARBA" id="ARBA00022692"/>
    </source>
</evidence>
<proteinExistence type="predicted"/>
<dbReference type="SUPFAM" id="SSF53448">
    <property type="entry name" value="Nucleotide-diphospho-sugar transferases"/>
    <property type="match status" value="1"/>
</dbReference>
<feature type="region of interest" description="Disordered" evidence="4">
    <location>
        <begin position="309"/>
        <end position="337"/>
    </location>
</feature>
<evidence type="ECO:0000313" key="5">
    <source>
        <dbReference type="EMBL" id="KPL53159.1"/>
    </source>
</evidence>
<dbReference type="OrthoDB" id="1997677at2"/>
<reference evidence="5 6" key="2">
    <citation type="submission" date="2015-10" db="EMBL/GenBank/DDBJ databases">
        <title>Draft Genome Sequence of Prosthecomicrobium hirschii ATCC 27832.</title>
        <authorList>
            <person name="Daniel J."/>
            <person name="Givan S.A."/>
            <person name="Brun Y.V."/>
            <person name="Brown P.J."/>
        </authorList>
    </citation>
    <scope>NUCLEOTIDE SEQUENCE [LARGE SCALE GENOMIC DNA]</scope>
    <source>
        <strain evidence="5 6">16</strain>
    </source>
</reference>
<gene>
    <name evidence="5" type="ORF">ABB55_13820</name>
</gene>
<comment type="caution">
    <text evidence="5">The sequence shown here is derived from an EMBL/GenBank/DDBJ whole genome shotgun (WGS) entry which is preliminary data.</text>
</comment>
<dbReference type="RefSeq" id="WP_054359324.1">
    <property type="nucleotide sequence ID" value="NZ_LJYW01000001.1"/>
</dbReference>
<evidence type="ECO:0000313" key="6">
    <source>
        <dbReference type="Proteomes" id="UP000048984"/>
    </source>
</evidence>
<dbReference type="PANTHER" id="PTHR21461:SF69">
    <property type="entry name" value="GLYCOSYLTRANSFERASE FAMILY 92 PROTEIN"/>
    <property type="match status" value="1"/>
</dbReference>
<name>A0A0P6VKI1_9HYPH</name>
<dbReference type="Gene3D" id="3.90.550.10">
    <property type="entry name" value="Spore Coat Polysaccharide Biosynthesis Protein SpsA, Chain A"/>
    <property type="match status" value="1"/>
</dbReference>
<dbReference type="AlphaFoldDB" id="A0A0P6VKI1"/>
<dbReference type="CDD" id="cd00761">
    <property type="entry name" value="Glyco_tranf_GTA_type"/>
    <property type="match status" value="1"/>
</dbReference>
<evidence type="ECO:0000256" key="1">
    <source>
        <dbReference type="ARBA" id="ARBA00004167"/>
    </source>
</evidence>
<keyword evidence="3" id="KW-0472">Membrane</keyword>
<evidence type="ECO:0000256" key="3">
    <source>
        <dbReference type="ARBA" id="ARBA00022989"/>
    </source>
</evidence>